<evidence type="ECO:0000313" key="1">
    <source>
        <dbReference type="EMBL" id="ETJ45994.1"/>
    </source>
</evidence>
<dbReference type="AlphaFoldDB" id="W1YXU6"/>
<name>W1YXU6_9ZZZZ</name>
<reference evidence="1" key="1">
    <citation type="submission" date="2013-12" db="EMBL/GenBank/DDBJ databases">
        <title>A Varibaculum cambriense genome reconstructed from a premature infant gut community with otherwise low bacterial novelty that shifts toward anaerobic metabolism during the third week of life.</title>
        <authorList>
            <person name="Brown C.T."/>
            <person name="Sharon I."/>
            <person name="Thomas B.C."/>
            <person name="Castelle C.J."/>
            <person name="Morowitz M.J."/>
            <person name="Banfield J.F."/>
        </authorList>
    </citation>
    <scope>NUCLEOTIDE SEQUENCE</scope>
</reference>
<organism evidence="1">
    <name type="scientific">human gut metagenome</name>
    <dbReference type="NCBI Taxonomy" id="408170"/>
    <lineage>
        <taxon>unclassified sequences</taxon>
        <taxon>metagenomes</taxon>
        <taxon>organismal metagenomes</taxon>
    </lineage>
</organism>
<accession>W1YXU6</accession>
<feature type="non-terminal residue" evidence="1">
    <location>
        <position position="1"/>
    </location>
</feature>
<gene>
    <name evidence="1" type="ORF">Q604_UNBC00031G0001</name>
</gene>
<proteinExistence type="predicted"/>
<sequence>NPQFQRAQESYPLQKYVTYPLRWQYNGKGHANT</sequence>
<comment type="caution">
    <text evidence="1">The sequence shown here is derived from an EMBL/GenBank/DDBJ whole genome shotgun (WGS) entry which is preliminary data.</text>
</comment>
<dbReference type="EMBL" id="AZMM01000031">
    <property type="protein sequence ID" value="ETJ45994.1"/>
    <property type="molecule type" value="Genomic_DNA"/>
</dbReference>
<protein>
    <submittedName>
        <fullName evidence="1">Uncharacterized protein</fullName>
    </submittedName>
</protein>